<dbReference type="KEGG" id="sacn:SacN8_07600"/>
<dbReference type="HOGENOM" id="CLU_083533_0_0_2"/>
<dbReference type="SUPFAM" id="SSF51905">
    <property type="entry name" value="FAD/NAD(P)-binding domain"/>
    <property type="match status" value="1"/>
</dbReference>
<sequence>MGKKCTGIISRKTFEKLDISREFIDREFKSIILHYENKKIQIRADLIRLNRYKLEQSLAQDLDVKLKTDAIVKNEKEVITNNNEKITADKVIIASGWKGRSKWVKAIEYLTEPVEMEDIHVFFNRNNVGGFSWIVPLPYGTLVGALGYDDPKKFIPKLDARVLDIHGGGIPRAHPTFIRNGIGDVLGLVKISTGGGIFSISEMLEGLKKIVYEDDERLYKEKFNQLKKEINRQLTLFNLVEKMWGTTLRSLFYILNERTINIDTEFDLHSLIPRRIFRPLPD</sequence>
<name>M1J6I7_9CREN</name>
<reference evidence="1 2" key="1">
    <citation type="journal article" date="2012" name="ISME J.">
        <title>Genomic evidence of rapid, global-scale gene flow in a Sulfolobus species.</title>
        <authorList>
            <person name="Mao D."/>
            <person name="Grogan D."/>
        </authorList>
    </citation>
    <scope>NUCLEOTIDE SEQUENCE [LARGE SCALE GENOMIC DNA]</scope>
    <source>
        <strain evidence="1 2">N8</strain>
    </source>
</reference>
<proteinExistence type="predicted"/>
<dbReference type="PANTHER" id="PTHR42685">
    <property type="entry name" value="GERANYLGERANYL DIPHOSPHATE REDUCTASE"/>
    <property type="match status" value="1"/>
</dbReference>
<dbReference type="PATRIC" id="fig|1028566.6.peg.1498"/>
<dbReference type="Proteomes" id="UP000011281">
    <property type="component" value="Chromosome"/>
</dbReference>
<gene>
    <name evidence="1" type="ORF">SacN8_07600</name>
</gene>
<evidence type="ECO:0008006" key="3">
    <source>
        <dbReference type="Google" id="ProtNLM"/>
    </source>
</evidence>
<dbReference type="InterPro" id="IPR036188">
    <property type="entry name" value="FAD/NAD-bd_sf"/>
</dbReference>
<dbReference type="Gene3D" id="3.50.50.60">
    <property type="entry name" value="FAD/NAD(P)-binding domain"/>
    <property type="match status" value="1"/>
</dbReference>
<evidence type="ECO:0000313" key="2">
    <source>
        <dbReference type="Proteomes" id="UP000011281"/>
    </source>
</evidence>
<dbReference type="EMBL" id="CP002817">
    <property type="protein sequence ID" value="AGE71480.1"/>
    <property type="molecule type" value="Genomic_DNA"/>
</dbReference>
<protein>
    <recommendedName>
        <fullName evidence="3">NAD(P)/FAD-dependent oxidoreductase</fullName>
    </recommendedName>
</protein>
<dbReference type="AlphaFoldDB" id="M1J6I7"/>
<dbReference type="InterPro" id="IPR050407">
    <property type="entry name" value="Geranylgeranyl_reductase"/>
</dbReference>
<accession>M1J6I7</accession>
<dbReference type="PANTHER" id="PTHR42685:SF21">
    <property type="entry name" value="DEHYDROGENASE (FLAVOPROTEIN)-LIKE PROTEIN"/>
    <property type="match status" value="1"/>
</dbReference>
<evidence type="ECO:0000313" key="1">
    <source>
        <dbReference type="EMBL" id="AGE71480.1"/>
    </source>
</evidence>
<organism evidence="2">
    <name type="scientific">Sulfolobus acidocaldarius N8</name>
    <dbReference type="NCBI Taxonomy" id="1028566"/>
    <lineage>
        <taxon>Archaea</taxon>
        <taxon>Thermoproteota</taxon>
        <taxon>Thermoprotei</taxon>
        <taxon>Sulfolobales</taxon>
        <taxon>Sulfolobaceae</taxon>
        <taxon>Sulfolobus</taxon>
    </lineage>
</organism>